<accession>A0ABM1DY42</accession>
<name>A0ABM1DY42_PRICU</name>
<dbReference type="InterPro" id="IPR020472">
    <property type="entry name" value="WD40_PAC1"/>
</dbReference>
<sequence length="754" mass="79986">MRQQSVSLQLRSRQQRGSGVAGITHALVDDFRCIVEDVHRILGDESFVPPFACEFSSADPSILAVADEDGAVRLYDTARRGARAAVNDWSAHSNAVFDLAWMPGERKLLSASGDQTAVLWDVASESRVTVLRGHASSVKSVAFARDDGNVVATGSRDGSVMLWDLRTNASGAHHRAVTTIPGAHACRDAAAPPAVAKPRRRGAADASNAPSVTCVVFQDDRTLVSAGAVDGVVKAWDLRRSGGTRGLSPRLSLPYAGEAARTRGFSNLTFDSTRTRLFASCMDSTVYEYDLAGAAGGAPVARFARHLNSSFYVKAALSPDDSLLLTGSSDDDAYVYRVARPREPPCRLRGHAGEVTSVAWCPTDFAKVVTCGDDNAMMLWRLRRPRDGDDDEDEIVGRAERMPETPDAATEHAPDVPRQAARLPTVTAETSPPRDSSSRAAFPASFGKQLLLTSLVAPQRRASTQGGGGGTKRKLSLANAENRPLKVRRSSADTSPQATEREAETPPRSLVKNNGSNSLLNNDRLNNLPNNNGLNIQLKNNRLNSSLKNNGLIIPLKNNGQHSPSKNNGVNSFSKNNGMNSPSKNNGLNSRLKNNGLNIPLKNNGVNSPLKENGTNSPHDTLTTPANPRATALRVLEFADGAALQSPTANLPNLVVDGQPPVKLCRAVQAVPRKPAANNWLTRLGGRAEAAGRGGVAMRRKRVAGAARGAVARSSGDPGGGVAPPGDREVVSGSPSSRGGSGRSLLSYFSKTSK</sequence>
<dbReference type="RefSeq" id="XP_014664863.1">
    <property type="nucleotide sequence ID" value="XM_014809377.1"/>
</dbReference>
<dbReference type="Proteomes" id="UP000695022">
    <property type="component" value="Unplaced"/>
</dbReference>
<evidence type="ECO:0000256" key="3">
    <source>
        <dbReference type="ARBA" id="ARBA00022737"/>
    </source>
</evidence>
<feature type="compositionally biased region" description="Low complexity" evidence="7">
    <location>
        <begin position="513"/>
        <end position="533"/>
    </location>
</feature>
<reference evidence="9" key="1">
    <citation type="submission" date="2025-08" db="UniProtKB">
        <authorList>
            <consortium name="RefSeq"/>
        </authorList>
    </citation>
    <scope>IDENTIFICATION</scope>
</reference>
<dbReference type="SUPFAM" id="SSF50978">
    <property type="entry name" value="WD40 repeat-like"/>
    <property type="match status" value="1"/>
</dbReference>
<evidence type="ECO:0000256" key="7">
    <source>
        <dbReference type="SAM" id="MobiDB-lite"/>
    </source>
</evidence>
<dbReference type="CDD" id="cd00200">
    <property type="entry name" value="WD40"/>
    <property type="match status" value="1"/>
</dbReference>
<evidence type="ECO:0000313" key="9">
    <source>
        <dbReference type="RefSeq" id="XP_014664863.1"/>
    </source>
</evidence>
<feature type="compositionally biased region" description="Low complexity" evidence="7">
    <location>
        <begin position="732"/>
        <end position="747"/>
    </location>
</feature>
<dbReference type="PANTHER" id="PTHR22852">
    <property type="entry name" value="LETHAL 2 DENTICLELESS PROTEIN RETINOIC ACID-REGULATED NUCLEAR MATRIX-ASSOCIATED PROTEIN"/>
    <property type="match status" value="1"/>
</dbReference>
<evidence type="ECO:0000256" key="2">
    <source>
        <dbReference type="ARBA" id="ARBA00022574"/>
    </source>
</evidence>
<feature type="compositionally biased region" description="Polar residues" evidence="7">
    <location>
        <begin position="427"/>
        <end position="439"/>
    </location>
</feature>
<evidence type="ECO:0000256" key="6">
    <source>
        <dbReference type="PROSITE-ProRule" id="PRU00221"/>
    </source>
</evidence>
<evidence type="ECO:0000313" key="8">
    <source>
        <dbReference type="Proteomes" id="UP000695022"/>
    </source>
</evidence>
<evidence type="ECO:0000256" key="4">
    <source>
        <dbReference type="ARBA" id="ARBA00022786"/>
    </source>
</evidence>
<keyword evidence="3" id="KW-0677">Repeat</keyword>
<keyword evidence="8" id="KW-1185">Reference proteome</keyword>
<evidence type="ECO:0000256" key="1">
    <source>
        <dbReference type="ARBA" id="ARBA00004906"/>
    </source>
</evidence>
<keyword evidence="4" id="KW-0833">Ubl conjugation pathway</keyword>
<feature type="region of interest" description="Disordered" evidence="7">
    <location>
        <begin position="705"/>
        <end position="754"/>
    </location>
</feature>
<evidence type="ECO:0000256" key="5">
    <source>
        <dbReference type="ARBA" id="ARBA00038344"/>
    </source>
</evidence>
<feature type="compositionally biased region" description="Polar residues" evidence="7">
    <location>
        <begin position="613"/>
        <end position="625"/>
    </location>
</feature>
<dbReference type="Gene3D" id="2.130.10.10">
    <property type="entry name" value="YVTN repeat-like/Quinoprotein amine dehydrogenase"/>
    <property type="match status" value="2"/>
</dbReference>
<gene>
    <name evidence="9" type="primary">LOC106807117</name>
</gene>
<feature type="compositionally biased region" description="Polar residues" evidence="7">
    <location>
        <begin position="558"/>
        <end position="597"/>
    </location>
</feature>
<dbReference type="SMART" id="SM00320">
    <property type="entry name" value="WD40"/>
    <property type="match status" value="7"/>
</dbReference>
<dbReference type="PROSITE" id="PS00678">
    <property type="entry name" value="WD_REPEATS_1"/>
    <property type="match status" value="3"/>
</dbReference>
<dbReference type="InterPro" id="IPR051865">
    <property type="entry name" value="WD-repeat_CDT2_adapter"/>
</dbReference>
<proteinExistence type="inferred from homology"/>
<keyword evidence="2 6" id="KW-0853">WD repeat</keyword>
<feature type="repeat" description="WD" evidence="6">
    <location>
        <begin position="348"/>
        <end position="383"/>
    </location>
</feature>
<dbReference type="InterPro" id="IPR001680">
    <property type="entry name" value="WD40_rpt"/>
</dbReference>
<feature type="repeat" description="WD" evidence="6">
    <location>
        <begin position="205"/>
        <end position="239"/>
    </location>
</feature>
<feature type="repeat" description="WD" evidence="6">
    <location>
        <begin position="89"/>
        <end position="130"/>
    </location>
</feature>
<dbReference type="PROSITE" id="PS50294">
    <property type="entry name" value="WD_REPEATS_REGION"/>
    <property type="match status" value="3"/>
</dbReference>
<comment type="pathway">
    <text evidence="1">Protein modification; protein ubiquitination.</text>
</comment>
<feature type="compositionally biased region" description="Basic and acidic residues" evidence="7">
    <location>
        <begin position="399"/>
        <end position="415"/>
    </location>
</feature>
<organism evidence="8 9">
    <name type="scientific">Priapulus caudatus</name>
    <name type="common">Priapulid worm</name>
    <dbReference type="NCBI Taxonomy" id="37621"/>
    <lineage>
        <taxon>Eukaryota</taxon>
        <taxon>Metazoa</taxon>
        <taxon>Ecdysozoa</taxon>
        <taxon>Scalidophora</taxon>
        <taxon>Priapulida</taxon>
        <taxon>Priapulimorpha</taxon>
        <taxon>Priapulimorphida</taxon>
        <taxon>Priapulidae</taxon>
        <taxon>Priapulus</taxon>
    </lineage>
</organism>
<dbReference type="InterPro" id="IPR019775">
    <property type="entry name" value="WD40_repeat_CS"/>
</dbReference>
<protein>
    <submittedName>
        <fullName evidence="9">Denticleless protein homolog</fullName>
    </submittedName>
</protein>
<comment type="similarity">
    <text evidence="5">Belongs to the WD repeat cdt2 family.</text>
</comment>
<dbReference type="PRINTS" id="PR00320">
    <property type="entry name" value="GPROTEINBRPT"/>
</dbReference>
<feature type="repeat" description="WD" evidence="6">
    <location>
        <begin position="131"/>
        <end position="167"/>
    </location>
</feature>
<feature type="region of interest" description="Disordered" evidence="7">
    <location>
        <begin position="399"/>
        <end position="441"/>
    </location>
</feature>
<dbReference type="Pfam" id="PF00400">
    <property type="entry name" value="WD40"/>
    <property type="match status" value="4"/>
</dbReference>
<feature type="region of interest" description="Disordered" evidence="7">
    <location>
        <begin position="459"/>
        <end position="533"/>
    </location>
</feature>
<dbReference type="PROSITE" id="PS50082">
    <property type="entry name" value="WD_REPEATS_2"/>
    <property type="match status" value="4"/>
</dbReference>
<dbReference type="GeneID" id="106807117"/>
<feature type="region of interest" description="Disordered" evidence="7">
    <location>
        <begin position="554"/>
        <end position="625"/>
    </location>
</feature>
<dbReference type="PANTHER" id="PTHR22852:SF0">
    <property type="entry name" value="DENTICLELESS PROTEIN HOMOLOG"/>
    <property type="match status" value="1"/>
</dbReference>
<dbReference type="InterPro" id="IPR015943">
    <property type="entry name" value="WD40/YVTN_repeat-like_dom_sf"/>
</dbReference>
<dbReference type="InterPro" id="IPR036322">
    <property type="entry name" value="WD40_repeat_dom_sf"/>
</dbReference>